<sequence length="178" mass="19625">MSLLLGAVALTVLPTGCSSARTDTEKLGYEPRVRAAEEAEREVNEMSSKLLDAMGVKGRTTDSGAMTGPCGAVDPEMKKYYSVAHPWSVYDLREGTFDEAMRNLREQLPRWGWKITKDGETESLAKNPEIVAVHTRSHHTVTIEWARKRSNGLKPLISVDVGSRCYRAPEGTDLSTEG</sequence>
<gene>
    <name evidence="1" type="ORF">HFV08_10880</name>
</gene>
<name>A0ABX1H393_9ACTN</name>
<protein>
    <recommendedName>
        <fullName evidence="3">Lipoprotein</fullName>
    </recommendedName>
</protein>
<evidence type="ECO:0000313" key="2">
    <source>
        <dbReference type="Proteomes" id="UP000772196"/>
    </source>
</evidence>
<comment type="caution">
    <text evidence="1">The sequence shown here is derived from an EMBL/GenBank/DDBJ whole genome shotgun (WGS) entry which is preliminary data.</text>
</comment>
<accession>A0ABX1H393</accession>
<evidence type="ECO:0008006" key="3">
    <source>
        <dbReference type="Google" id="ProtNLM"/>
    </source>
</evidence>
<reference evidence="1 2" key="1">
    <citation type="submission" date="2020-04" db="EMBL/GenBank/DDBJ databases">
        <title>Phylogenetic Diversity and Antibacterial Activity against Ralstonia solanacearum of Endophytic Actinomycete Isolated from Moss.</title>
        <authorList>
            <person name="Zhuang X."/>
        </authorList>
    </citation>
    <scope>NUCLEOTIDE SEQUENCE [LARGE SCALE GENOMIC DNA]</scope>
    <source>
        <strain evidence="1 2">LD120</strain>
    </source>
</reference>
<evidence type="ECO:0000313" key="1">
    <source>
        <dbReference type="EMBL" id="NKI41734.1"/>
    </source>
</evidence>
<proteinExistence type="predicted"/>
<keyword evidence="2" id="KW-1185">Reference proteome</keyword>
<dbReference type="Proteomes" id="UP000772196">
    <property type="component" value="Unassembled WGS sequence"/>
</dbReference>
<organism evidence="1 2">
    <name type="scientific">Streptomyces physcomitrii</name>
    <dbReference type="NCBI Taxonomy" id="2724184"/>
    <lineage>
        <taxon>Bacteria</taxon>
        <taxon>Bacillati</taxon>
        <taxon>Actinomycetota</taxon>
        <taxon>Actinomycetes</taxon>
        <taxon>Kitasatosporales</taxon>
        <taxon>Streptomycetaceae</taxon>
        <taxon>Streptomyces</taxon>
    </lineage>
</organism>
<dbReference type="EMBL" id="JAAWWP010000005">
    <property type="protein sequence ID" value="NKI41734.1"/>
    <property type="molecule type" value="Genomic_DNA"/>
</dbReference>